<dbReference type="OrthoDB" id="341477at2759"/>
<feature type="region of interest" description="Disordered" evidence="1">
    <location>
        <begin position="156"/>
        <end position="234"/>
    </location>
</feature>
<dbReference type="PANTHER" id="PTHR46370:SF1">
    <property type="entry name" value="GPALPP MOTIFS-CONTAINING PROTEIN 1"/>
    <property type="match status" value="1"/>
</dbReference>
<keyword evidence="4" id="KW-1185">Reference proteome</keyword>
<accession>A0A7R8XF49</accession>
<feature type="domain" description="DUF3752" evidence="2">
    <location>
        <begin position="120"/>
        <end position="227"/>
    </location>
</feature>
<evidence type="ECO:0000313" key="4">
    <source>
        <dbReference type="Proteomes" id="UP000677054"/>
    </source>
</evidence>
<evidence type="ECO:0000313" key="3">
    <source>
        <dbReference type="EMBL" id="CAD7246115.1"/>
    </source>
</evidence>
<evidence type="ECO:0000256" key="1">
    <source>
        <dbReference type="SAM" id="MobiDB-lite"/>
    </source>
</evidence>
<name>A0A7R8XF49_9CRUS</name>
<gene>
    <name evidence="3" type="ORF">DSTB1V02_LOCUS5975</name>
</gene>
<dbReference type="InterPro" id="IPR046331">
    <property type="entry name" value="GPAM1-like"/>
</dbReference>
<feature type="region of interest" description="Disordered" evidence="1">
    <location>
        <begin position="17"/>
        <end position="106"/>
    </location>
</feature>
<dbReference type="AlphaFoldDB" id="A0A7R8XF49"/>
<feature type="compositionally biased region" description="Basic and acidic residues" evidence="1">
    <location>
        <begin position="185"/>
        <end position="212"/>
    </location>
</feature>
<dbReference type="InterPro" id="IPR022226">
    <property type="entry name" value="DUF3752"/>
</dbReference>
<dbReference type="EMBL" id="LR900559">
    <property type="protein sequence ID" value="CAD7246115.1"/>
    <property type="molecule type" value="Genomic_DNA"/>
</dbReference>
<dbReference type="Proteomes" id="UP000677054">
    <property type="component" value="Unassembled WGS sequence"/>
</dbReference>
<sequence>MWKTLKIVEDPIHPRLDNMTEKPVIGPTLPPGLKKDDLVSLAMPSVEDSYGPPLPPSMLSSQADSHDKGISVAENRMSEDSSPDSGSDDEVIGPLPSDASKSGLDQAREGVERRAFHMHQKLTCEEGGKKKTKHDKKYFEEKRAAIRDAKLEELIEKHGKKKKKKKSLMEMHEESLKKKKKKDKNGKEKKPERREFDRDVDLKISKMDEAARRSFVKKSQELNSRFGGGSQKYL</sequence>
<organism evidence="3">
    <name type="scientific">Darwinula stevensoni</name>
    <dbReference type="NCBI Taxonomy" id="69355"/>
    <lineage>
        <taxon>Eukaryota</taxon>
        <taxon>Metazoa</taxon>
        <taxon>Ecdysozoa</taxon>
        <taxon>Arthropoda</taxon>
        <taxon>Crustacea</taxon>
        <taxon>Oligostraca</taxon>
        <taxon>Ostracoda</taxon>
        <taxon>Podocopa</taxon>
        <taxon>Podocopida</taxon>
        <taxon>Darwinulocopina</taxon>
        <taxon>Darwinuloidea</taxon>
        <taxon>Darwinulidae</taxon>
        <taxon>Darwinula</taxon>
    </lineage>
</organism>
<feature type="compositionally biased region" description="Basic and acidic residues" evidence="1">
    <location>
        <begin position="167"/>
        <end position="176"/>
    </location>
</feature>
<protein>
    <recommendedName>
        <fullName evidence="2">DUF3752 domain-containing protein</fullName>
    </recommendedName>
</protein>
<dbReference type="PANTHER" id="PTHR46370">
    <property type="entry name" value="GPALPP MOTIFS-CONTAINING PROTEIN 1"/>
    <property type="match status" value="1"/>
</dbReference>
<proteinExistence type="predicted"/>
<dbReference type="Pfam" id="PF12572">
    <property type="entry name" value="DUF3752"/>
    <property type="match status" value="1"/>
</dbReference>
<reference evidence="3" key="1">
    <citation type="submission" date="2020-11" db="EMBL/GenBank/DDBJ databases">
        <authorList>
            <person name="Tran Van P."/>
        </authorList>
    </citation>
    <scope>NUCLEOTIDE SEQUENCE</scope>
</reference>
<evidence type="ECO:0000259" key="2">
    <source>
        <dbReference type="Pfam" id="PF12572"/>
    </source>
</evidence>
<dbReference type="EMBL" id="CAJPEV010001042">
    <property type="protein sequence ID" value="CAG0890339.1"/>
    <property type="molecule type" value="Genomic_DNA"/>
</dbReference>